<protein>
    <recommendedName>
        <fullName evidence="1">CFA20 domain-containing protein</fullName>
    </recommendedName>
</protein>
<dbReference type="InterPro" id="IPR040441">
    <property type="entry name" value="CFA20/CFAP20DC"/>
</dbReference>
<accession>A0ABD2Q6Y7</accession>
<feature type="domain" description="CFA20" evidence="1">
    <location>
        <begin position="1"/>
        <end position="186"/>
    </location>
</feature>
<dbReference type="PANTHER" id="PTHR12458">
    <property type="entry name" value="ORF PROTEIN"/>
    <property type="match status" value="1"/>
</dbReference>
<sequence length="191" mass="22056">MFKFSYQKKFFTVLLASGGNPFKIWCPSCMNQDGSITRMMDEDLNCLVLQLVNQSISSGYITAPKMRNDTLGIRLPVFVVQVKSIANGFMFTLEVKTHKNMKKFLRATTCVSKVEMENNKAIIPLILKPGWNTVVLDLDKVCRVCYKDPYMTTERITINANCRIRRCFFSDRIYEDDELPKDYKLSLESCK</sequence>
<evidence type="ECO:0000313" key="2">
    <source>
        <dbReference type="EMBL" id="KAL3315338.1"/>
    </source>
</evidence>
<dbReference type="Proteomes" id="UP001626550">
    <property type="component" value="Unassembled WGS sequence"/>
</dbReference>
<organism evidence="2 3">
    <name type="scientific">Cichlidogyrus casuarinus</name>
    <dbReference type="NCBI Taxonomy" id="1844966"/>
    <lineage>
        <taxon>Eukaryota</taxon>
        <taxon>Metazoa</taxon>
        <taxon>Spiralia</taxon>
        <taxon>Lophotrochozoa</taxon>
        <taxon>Platyhelminthes</taxon>
        <taxon>Monogenea</taxon>
        <taxon>Monopisthocotylea</taxon>
        <taxon>Dactylogyridea</taxon>
        <taxon>Ancyrocephalidae</taxon>
        <taxon>Cichlidogyrus</taxon>
    </lineage>
</organism>
<name>A0ABD2Q6Y7_9PLAT</name>
<comment type="caution">
    <text evidence="2">The sequence shown here is derived from an EMBL/GenBank/DDBJ whole genome shotgun (WGS) entry which is preliminary data.</text>
</comment>
<evidence type="ECO:0000259" key="1">
    <source>
        <dbReference type="Pfam" id="PF05018"/>
    </source>
</evidence>
<dbReference type="InterPro" id="IPR007714">
    <property type="entry name" value="CFA20_dom"/>
</dbReference>
<dbReference type="AlphaFoldDB" id="A0ABD2Q6Y7"/>
<evidence type="ECO:0000313" key="3">
    <source>
        <dbReference type="Proteomes" id="UP001626550"/>
    </source>
</evidence>
<reference evidence="2 3" key="1">
    <citation type="submission" date="2024-11" db="EMBL/GenBank/DDBJ databases">
        <title>Adaptive evolution of stress response genes in parasites aligns with host niche diversity.</title>
        <authorList>
            <person name="Hahn C."/>
            <person name="Resl P."/>
        </authorList>
    </citation>
    <scope>NUCLEOTIDE SEQUENCE [LARGE SCALE GENOMIC DNA]</scope>
    <source>
        <strain evidence="2">EGGRZ-B1_66</strain>
        <tissue evidence="2">Body</tissue>
    </source>
</reference>
<dbReference type="Pfam" id="PF05018">
    <property type="entry name" value="CFA20_dom"/>
    <property type="match status" value="1"/>
</dbReference>
<proteinExistence type="predicted"/>
<keyword evidence="3" id="KW-1185">Reference proteome</keyword>
<gene>
    <name evidence="2" type="ORF">Ciccas_006025</name>
</gene>
<dbReference type="EMBL" id="JBJKFK010000772">
    <property type="protein sequence ID" value="KAL3315338.1"/>
    <property type="molecule type" value="Genomic_DNA"/>
</dbReference>